<name>A0AAE0F8N4_9CHLO</name>
<protein>
    <submittedName>
        <fullName evidence="1">Uncharacterized protein</fullName>
    </submittedName>
</protein>
<proteinExistence type="predicted"/>
<reference evidence="1 2" key="1">
    <citation type="journal article" date="2015" name="Genome Biol. Evol.">
        <title>Comparative Genomics of a Bacterivorous Green Alga Reveals Evolutionary Causalities and Consequences of Phago-Mixotrophic Mode of Nutrition.</title>
        <authorList>
            <person name="Burns J.A."/>
            <person name="Paasch A."/>
            <person name="Narechania A."/>
            <person name="Kim E."/>
        </authorList>
    </citation>
    <scope>NUCLEOTIDE SEQUENCE [LARGE SCALE GENOMIC DNA]</scope>
    <source>
        <strain evidence="1 2">PLY_AMNH</strain>
    </source>
</reference>
<dbReference type="EMBL" id="LGRX02022860">
    <property type="protein sequence ID" value="KAK3255127.1"/>
    <property type="molecule type" value="Genomic_DNA"/>
</dbReference>
<keyword evidence="2" id="KW-1185">Reference proteome</keyword>
<evidence type="ECO:0000313" key="2">
    <source>
        <dbReference type="Proteomes" id="UP001190700"/>
    </source>
</evidence>
<accession>A0AAE0F8N4</accession>
<dbReference type="Proteomes" id="UP001190700">
    <property type="component" value="Unassembled WGS sequence"/>
</dbReference>
<gene>
    <name evidence="1" type="ORF">CYMTET_35600</name>
</gene>
<evidence type="ECO:0000313" key="1">
    <source>
        <dbReference type="EMBL" id="KAK3255127.1"/>
    </source>
</evidence>
<organism evidence="1 2">
    <name type="scientific">Cymbomonas tetramitiformis</name>
    <dbReference type="NCBI Taxonomy" id="36881"/>
    <lineage>
        <taxon>Eukaryota</taxon>
        <taxon>Viridiplantae</taxon>
        <taxon>Chlorophyta</taxon>
        <taxon>Pyramimonadophyceae</taxon>
        <taxon>Pyramimonadales</taxon>
        <taxon>Pyramimonadaceae</taxon>
        <taxon>Cymbomonas</taxon>
    </lineage>
</organism>
<sequence length="158" mass="18188">MSSYGVSLREALNQDEFREVLKTFEDLYLEVRLGHPNVQVDPKVQRILYGEVIRGERQTACSFYAAKIRVPGLWHHMQNLQAAVDTDLQAGAECFKKIGDLFRQLHEALPHHQRVRNAKWTLDAYQLVIDEMSMPVNPHYKVGFVGGVFLGMTPPCWY</sequence>
<dbReference type="AlphaFoldDB" id="A0AAE0F8N4"/>
<comment type="caution">
    <text evidence="1">The sequence shown here is derived from an EMBL/GenBank/DDBJ whole genome shotgun (WGS) entry which is preliminary data.</text>
</comment>